<keyword evidence="2 5" id="KW-0963">Cytoplasm</keyword>
<comment type="subcellular location">
    <subcellularLocation>
        <location evidence="5">Cytoplasm</location>
    </subcellularLocation>
</comment>
<dbReference type="PANTHER" id="PTHR43420">
    <property type="entry name" value="ACETYLTRANSFERASE"/>
    <property type="match status" value="1"/>
</dbReference>
<dbReference type="PROSITE" id="PS51186">
    <property type="entry name" value="GNAT"/>
    <property type="match status" value="1"/>
</dbReference>
<dbReference type="Gene3D" id="3.40.630.30">
    <property type="match status" value="1"/>
</dbReference>
<dbReference type="InterPro" id="IPR000182">
    <property type="entry name" value="GNAT_dom"/>
</dbReference>
<evidence type="ECO:0000256" key="2">
    <source>
        <dbReference type="ARBA" id="ARBA00022490"/>
    </source>
</evidence>
<dbReference type="AlphaFoldDB" id="C8RXN1"/>
<protein>
    <recommendedName>
        <fullName evidence="5">[Ribosomal protein bS18]-alanine N-acetyltransferase</fullName>
        <ecNumber evidence="5">2.3.1.266</ecNumber>
    </recommendedName>
</protein>
<gene>
    <name evidence="7" type="ORF">Rsw2DRAFT_0559</name>
</gene>
<dbReference type="SUPFAM" id="SSF55729">
    <property type="entry name" value="Acyl-CoA N-acyltransferases (Nat)"/>
    <property type="match status" value="1"/>
</dbReference>
<evidence type="ECO:0000313" key="7">
    <source>
        <dbReference type="EMBL" id="EEW26756.1"/>
    </source>
</evidence>
<comment type="similarity">
    <text evidence="1 5">Belongs to the acetyltransferase family. RimI subfamily.</text>
</comment>
<comment type="function">
    <text evidence="5">Acetylates the N-terminal alanine of ribosomal protein bS18.</text>
</comment>
<evidence type="ECO:0000256" key="4">
    <source>
        <dbReference type="ARBA" id="ARBA00023315"/>
    </source>
</evidence>
<evidence type="ECO:0000256" key="5">
    <source>
        <dbReference type="RuleBase" id="RU363094"/>
    </source>
</evidence>
<dbReference type="PANTHER" id="PTHR43420:SF12">
    <property type="entry name" value="N-ACETYLTRANSFERASE DOMAIN-CONTAINING PROTEIN"/>
    <property type="match status" value="1"/>
</dbReference>
<accession>C8RXN1</accession>
<evidence type="ECO:0000256" key="3">
    <source>
        <dbReference type="ARBA" id="ARBA00022679"/>
    </source>
</evidence>
<dbReference type="Proteomes" id="UP000010121">
    <property type="component" value="Unassembled WGS sequence"/>
</dbReference>
<organism evidence="7 8">
    <name type="scientific">Rhodobacter ferrooxidans</name>
    <dbReference type="NCBI Taxonomy" id="371731"/>
    <lineage>
        <taxon>Bacteria</taxon>
        <taxon>Pseudomonadati</taxon>
        <taxon>Pseudomonadota</taxon>
        <taxon>Alphaproteobacteria</taxon>
        <taxon>Rhodobacterales</taxon>
        <taxon>Rhodobacter group</taxon>
        <taxon>Rhodobacter</taxon>
    </lineage>
</organism>
<keyword evidence="8" id="KW-1185">Reference proteome</keyword>
<evidence type="ECO:0000259" key="6">
    <source>
        <dbReference type="PROSITE" id="PS51186"/>
    </source>
</evidence>
<sequence length="140" mass="14941">MTPSDLALLHLRVFTMPRPWTVAEFSGFLADPACFLCHQPGGFLLGRVIADEAELLTLAVAPEARRQGIAAALLAEFLAQSTARGAETAFLEVAADNRAALGLYHAAGFTAVGRRRGYYTSPEGRAIDALVLRCRLPATA</sequence>
<dbReference type="EMBL" id="ACYY01000002">
    <property type="protein sequence ID" value="EEW26756.1"/>
    <property type="molecule type" value="Genomic_DNA"/>
</dbReference>
<keyword evidence="3 7" id="KW-0808">Transferase</keyword>
<evidence type="ECO:0000313" key="8">
    <source>
        <dbReference type="Proteomes" id="UP000010121"/>
    </source>
</evidence>
<dbReference type="RefSeq" id="WP_008027831.1">
    <property type="nucleotide sequence ID" value="NZ_ACYY01000002.1"/>
</dbReference>
<proteinExistence type="inferred from homology"/>
<evidence type="ECO:0000256" key="1">
    <source>
        <dbReference type="ARBA" id="ARBA00005395"/>
    </source>
</evidence>
<feature type="domain" description="N-acetyltransferase" evidence="6">
    <location>
        <begin position="1"/>
        <end position="137"/>
    </location>
</feature>
<comment type="caution">
    <text evidence="7">The sequence shown here is derived from an EMBL/GenBank/DDBJ whole genome shotgun (WGS) entry which is preliminary data.</text>
</comment>
<comment type="catalytic activity">
    <reaction evidence="5">
        <text>N-terminal L-alanyl-[ribosomal protein bS18] + acetyl-CoA = N-terminal N(alpha)-acetyl-L-alanyl-[ribosomal protein bS18] + CoA + H(+)</text>
        <dbReference type="Rhea" id="RHEA:43756"/>
        <dbReference type="Rhea" id="RHEA-COMP:10676"/>
        <dbReference type="Rhea" id="RHEA-COMP:10677"/>
        <dbReference type="ChEBI" id="CHEBI:15378"/>
        <dbReference type="ChEBI" id="CHEBI:57287"/>
        <dbReference type="ChEBI" id="CHEBI:57288"/>
        <dbReference type="ChEBI" id="CHEBI:64718"/>
        <dbReference type="ChEBI" id="CHEBI:83683"/>
        <dbReference type="EC" id="2.3.1.266"/>
    </reaction>
</comment>
<dbReference type="InterPro" id="IPR016181">
    <property type="entry name" value="Acyl_CoA_acyltransferase"/>
</dbReference>
<dbReference type="GO" id="GO:0005737">
    <property type="term" value="C:cytoplasm"/>
    <property type="evidence" value="ECO:0007669"/>
    <property type="project" value="UniProtKB-SubCell"/>
</dbReference>
<name>C8RXN1_9RHOB</name>
<dbReference type="NCBIfam" id="TIGR01575">
    <property type="entry name" value="rimI"/>
    <property type="match status" value="1"/>
</dbReference>
<dbReference type="EC" id="2.3.1.266" evidence="5"/>
<reference evidence="7 8" key="1">
    <citation type="submission" date="2009-08" db="EMBL/GenBank/DDBJ databases">
        <title>The draft genome of Rhodobacter sp. SW2.</title>
        <authorList>
            <consortium name="US DOE Joint Genome Institute (JGI-PGF)"/>
            <person name="Lucas S."/>
            <person name="Copeland A."/>
            <person name="Lapidus A."/>
            <person name="Glavina del Rio T."/>
            <person name="Tice H."/>
            <person name="Bruce D."/>
            <person name="Goodwin L."/>
            <person name="Pitluck S."/>
            <person name="Larimer F."/>
            <person name="Land M.L."/>
            <person name="Hauser L."/>
            <person name="Emerson D."/>
        </authorList>
    </citation>
    <scope>NUCLEOTIDE SEQUENCE [LARGE SCALE GENOMIC DNA]</scope>
    <source>
        <strain evidence="7 8">SW2</strain>
    </source>
</reference>
<keyword evidence="4" id="KW-0012">Acyltransferase</keyword>
<dbReference type="InterPro" id="IPR006464">
    <property type="entry name" value="AcTrfase_RimI/Ard1"/>
</dbReference>
<dbReference type="STRING" id="371731.Rsw2DRAFT_0559"/>
<dbReference type="GO" id="GO:0008999">
    <property type="term" value="F:protein-N-terminal-alanine acetyltransferase activity"/>
    <property type="evidence" value="ECO:0007669"/>
    <property type="project" value="UniProtKB-EC"/>
</dbReference>
<dbReference type="Pfam" id="PF00583">
    <property type="entry name" value="Acetyltransf_1"/>
    <property type="match status" value="1"/>
</dbReference>
<dbReference type="InterPro" id="IPR050680">
    <property type="entry name" value="YpeA/RimI_acetyltransf"/>
</dbReference>
<dbReference type="eggNOG" id="COG0456">
    <property type="taxonomic scope" value="Bacteria"/>
</dbReference>